<gene>
    <name evidence="1" type="ORF">HMPREF0673_01969</name>
</gene>
<organism evidence="1 2">
    <name type="scientific">Leyella stercorea DSM 18206</name>
    <dbReference type="NCBI Taxonomy" id="1002367"/>
    <lineage>
        <taxon>Bacteria</taxon>
        <taxon>Pseudomonadati</taxon>
        <taxon>Bacteroidota</taxon>
        <taxon>Bacteroidia</taxon>
        <taxon>Bacteroidales</taxon>
        <taxon>Prevotellaceae</taxon>
        <taxon>Leyella</taxon>
    </lineage>
</organism>
<name>G6AZA5_9BACT</name>
<dbReference type="GeneID" id="78337548"/>
<dbReference type="PATRIC" id="fig|1002367.3.peg.1603"/>
<accession>G6AZA5</accession>
<dbReference type="EMBL" id="AFZZ01000171">
    <property type="protein sequence ID" value="EHJ38560.1"/>
    <property type="molecule type" value="Genomic_DNA"/>
</dbReference>
<evidence type="ECO:0008006" key="3">
    <source>
        <dbReference type="Google" id="ProtNLM"/>
    </source>
</evidence>
<evidence type="ECO:0000313" key="1">
    <source>
        <dbReference type="EMBL" id="EHJ38560.1"/>
    </source>
</evidence>
<dbReference type="RefSeq" id="WP_007901026.1">
    <property type="nucleotide sequence ID" value="NZ_JH379444.1"/>
</dbReference>
<reference evidence="1 2" key="1">
    <citation type="submission" date="2011-08" db="EMBL/GenBank/DDBJ databases">
        <authorList>
            <person name="Weinstock G."/>
            <person name="Sodergren E."/>
            <person name="Clifton S."/>
            <person name="Fulton L."/>
            <person name="Fulton B."/>
            <person name="Courtney L."/>
            <person name="Fronick C."/>
            <person name="Harrison M."/>
            <person name="Strong C."/>
            <person name="Farmer C."/>
            <person name="Delahaunty K."/>
            <person name="Markovic C."/>
            <person name="Hall O."/>
            <person name="Minx P."/>
            <person name="Tomlinson C."/>
            <person name="Mitreva M."/>
            <person name="Hou S."/>
            <person name="Chen J."/>
            <person name="Wollam A."/>
            <person name="Pepin K.H."/>
            <person name="Johnson M."/>
            <person name="Bhonagiri V."/>
            <person name="Zhang X."/>
            <person name="Suruliraj S."/>
            <person name="Warren W."/>
            <person name="Chinwalla A."/>
            <person name="Mardis E.R."/>
            <person name="Wilson R.K."/>
        </authorList>
    </citation>
    <scope>NUCLEOTIDE SEQUENCE [LARGE SCALE GENOMIC DNA]</scope>
    <source>
        <strain evidence="1 2">DSM 18206</strain>
    </source>
</reference>
<sequence length="314" mass="37013">MEKAKIDVAVLLLFFARPEQTAKVFEQIKIARPSKLFLYQDGAREGRTDDVAGVKACRKIVENIDWECEVHRMYQEKNYGCDPSEYISQKWMFSIVDKGIILEDDDVPSQSFFPFCKELLDKYEYDNRIAMICGMNHMDQVDIDGDYFFCRKHGPIWGWATWRRFVDMWDPKYNFLDNERDITNLFSSGELWNKRLETYLKHKATGIEHYEDFVSSTRIFNSMLAIIPSKNLISNIGIAAVSTHSTSNINDLPPKLRRILFKPTFEYDFPLKHPLNVVDDVENSRKIDATMRAGLYEKLYLLYRRVWNFLCKKK</sequence>
<proteinExistence type="predicted"/>
<dbReference type="eggNOG" id="COG1216">
    <property type="taxonomic scope" value="Bacteria"/>
</dbReference>
<dbReference type="HOGENOM" id="CLU_054735_0_0_10"/>
<dbReference type="InterPro" id="IPR029044">
    <property type="entry name" value="Nucleotide-diphossugar_trans"/>
</dbReference>
<dbReference type="Proteomes" id="UP000004407">
    <property type="component" value="Unassembled WGS sequence"/>
</dbReference>
<dbReference type="SUPFAM" id="SSF53448">
    <property type="entry name" value="Nucleotide-diphospho-sugar transferases"/>
    <property type="match status" value="1"/>
</dbReference>
<protein>
    <recommendedName>
        <fullName evidence="3">Hemolysin hemolytic protein</fullName>
    </recommendedName>
</protein>
<dbReference type="Gene3D" id="3.90.550.10">
    <property type="entry name" value="Spore Coat Polysaccharide Biosynthesis Protein SpsA, Chain A"/>
    <property type="match status" value="1"/>
</dbReference>
<dbReference type="AlphaFoldDB" id="G6AZA5"/>
<comment type="caution">
    <text evidence="1">The sequence shown here is derived from an EMBL/GenBank/DDBJ whole genome shotgun (WGS) entry which is preliminary data.</text>
</comment>
<evidence type="ECO:0000313" key="2">
    <source>
        <dbReference type="Proteomes" id="UP000004407"/>
    </source>
</evidence>